<accession>A0A2G1UIN6</accession>
<feature type="active site" description="Charge relay system" evidence="5">
    <location>
        <position position="598"/>
    </location>
</feature>
<dbReference type="Proteomes" id="UP000231409">
    <property type="component" value="Unassembled WGS sequence"/>
</dbReference>
<dbReference type="InterPro" id="IPR015500">
    <property type="entry name" value="Peptidase_S8_subtilisin-rel"/>
</dbReference>
<evidence type="ECO:0000256" key="3">
    <source>
        <dbReference type="ARBA" id="ARBA00022801"/>
    </source>
</evidence>
<dbReference type="Gene3D" id="3.40.50.200">
    <property type="entry name" value="Peptidase S8/S53 domain"/>
    <property type="match status" value="1"/>
</dbReference>
<dbReference type="AlphaFoldDB" id="A0A2G1UIN6"/>
<dbReference type="PROSITE" id="PS51892">
    <property type="entry name" value="SUBTILASE"/>
    <property type="match status" value="1"/>
</dbReference>
<keyword evidence="4 5" id="KW-0720">Serine protease</keyword>
<dbReference type="GO" id="GO:0006508">
    <property type="term" value="P:proteolysis"/>
    <property type="evidence" value="ECO:0007669"/>
    <property type="project" value="UniProtKB-KW"/>
</dbReference>
<name>A0A2G1UIN6_9GAMM</name>
<dbReference type="GO" id="GO:0004252">
    <property type="term" value="F:serine-type endopeptidase activity"/>
    <property type="evidence" value="ECO:0007669"/>
    <property type="project" value="UniProtKB-UniRule"/>
</dbReference>
<dbReference type="InterPro" id="IPR022398">
    <property type="entry name" value="Peptidase_S8_His-AS"/>
</dbReference>
<dbReference type="Pfam" id="PF00082">
    <property type="entry name" value="Peptidase_S8"/>
    <property type="match status" value="1"/>
</dbReference>
<feature type="active site" description="Charge relay system" evidence="5">
    <location>
        <position position="424"/>
    </location>
</feature>
<dbReference type="Gene3D" id="2.60.120.380">
    <property type="match status" value="1"/>
</dbReference>
<evidence type="ECO:0000256" key="5">
    <source>
        <dbReference type="PROSITE-ProRule" id="PRU01240"/>
    </source>
</evidence>
<comment type="caution">
    <text evidence="7">The sequence shown here is derived from an EMBL/GenBank/DDBJ whole genome shotgun (WGS) entry which is preliminary data.</text>
</comment>
<dbReference type="PROSITE" id="PS00138">
    <property type="entry name" value="SUBTILASE_SER"/>
    <property type="match status" value="1"/>
</dbReference>
<protein>
    <recommendedName>
        <fullName evidence="6">Peptidase S8/S53 domain-containing protein</fullName>
    </recommendedName>
</protein>
<dbReference type="PANTHER" id="PTHR43806">
    <property type="entry name" value="PEPTIDASE S8"/>
    <property type="match status" value="1"/>
</dbReference>
<feature type="domain" description="Peptidase S8/S53" evidence="6">
    <location>
        <begin position="352"/>
        <end position="645"/>
    </location>
</feature>
<gene>
    <name evidence="7" type="ORF">CLH61_13455</name>
</gene>
<organism evidence="7 8">
    <name type="scientific">Marinobacter profundi</name>
    <dbReference type="NCBI Taxonomy" id="2666256"/>
    <lineage>
        <taxon>Bacteria</taxon>
        <taxon>Pseudomonadati</taxon>
        <taxon>Pseudomonadota</taxon>
        <taxon>Gammaproteobacteria</taxon>
        <taxon>Pseudomonadales</taxon>
        <taxon>Marinobacteraceae</taxon>
        <taxon>Marinobacter</taxon>
    </lineage>
</organism>
<dbReference type="InterPro" id="IPR036852">
    <property type="entry name" value="Peptidase_S8/S53_dom_sf"/>
</dbReference>
<dbReference type="EMBL" id="NTFH01000010">
    <property type="protein sequence ID" value="PHQ14322.1"/>
    <property type="molecule type" value="Genomic_DNA"/>
</dbReference>
<proteinExistence type="inferred from homology"/>
<dbReference type="PRINTS" id="PR00723">
    <property type="entry name" value="SUBTILISIN"/>
</dbReference>
<evidence type="ECO:0000256" key="4">
    <source>
        <dbReference type="ARBA" id="ARBA00022825"/>
    </source>
</evidence>
<dbReference type="RefSeq" id="WP_099615275.1">
    <property type="nucleotide sequence ID" value="NZ_KZ319373.1"/>
</dbReference>
<reference evidence="7 8" key="1">
    <citation type="submission" date="2017-09" db="EMBL/GenBank/DDBJ databases">
        <title>The draft genome sequences of Marinobacter sp. PWS21.</title>
        <authorList>
            <person name="Cao J."/>
        </authorList>
    </citation>
    <scope>NUCLEOTIDE SEQUENCE [LARGE SCALE GENOMIC DNA]</scope>
    <source>
        <strain evidence="7 8">PWS21</strain>
    </source>
</reference>
<sequence length="899" mass="92381">MKNMKGRLVAGGLSLATLMAGCSGGGDSDGSTVIQADLSGTISIESGTRVDSDTADDFRVGDALANNTLATAQALPSSAIVGGYLSATSGTYAGTNEFQFNYVADGNDYFRINLGAGSRVALQVFESDALPAPDVRLEIAGSNGATLYDSDVETAGTPPFLTVIEQSEADAGPHVVHVSTTGGGPFRYVLTVAPEGAASVMNTAYSEPEFVPDEAIVIYTAPSVAGPSLSGAGHGATQAGSFYAGDSARGLAVAGALAAAEVRHLGGNTWRVRRNPGPGQLAVPGPERARQQAETLAWIAELKQHSGVASAEPNYLYRAQAVIPDDDPLYLRQWNYPLINLPVAWQAAPDGGSGVGIAVLDTGLFSSTPDTYGNWHPDANSNVVLPSTRILDYVTGDLDLDNQPGRDLNPADPGNQQLQSSSFHGTHVAGIAAATDNTIGGIGVAPRATLVPVRVLGRDGIGSSDDLIAAITWAGAQSDVDVINLSLGGLAPTTALSAAIDGAYANGKLLVAAAGNQATDELTYPAAFARVVGVGAVDAGKVRASYSNIGGSVDLVAPGGDASRDANLDGNADVIISNWGSDDGGVFVPGYAGLQGTSMAAPHVAGVYALMKAEMPGLTPDEFFALLRNGDLTEPVGSTTEYGAGLIDALKAVSAALDGNIPTVLAPSPTALQFSDLVLSQSLAFSTYPSGETTVIRSVTVDAGWLTVGPELAVGQQPPAQVSVSVDPAGLDPEVVYSTDILISYDSPDNSVDRTLRIPVTLRLGQADDSPDAGRHYVLLVSTDASRDTIQQQVVTAVDGQYRFAFETVAPGDYFLVAGTDMDNNGLICENGEACAEYPVNGLPQIITVGADPISGVTLGTSFRRPTISALGVPRYGFEGYRVLPAEADKIPLRSTPTP</sequence>
<dbReference type="InterPro" id="IPR023828">
    <property type="entry name" value="Peptidase_S8_Ser-AS"/>
</dbReference>
<keyword evidence="2 5" id="KW-0645">Protease</keyword>
<evidence type="ECO:0000313" key="8">
    <source>
        <dbReference type="Proteomes" id="UP000231409"/>
    </source>
</evidence>
<dbReference type="InterPro" id="IPR000209">
    <property type="entry name" value="Peptidase_S8/S53_dom"/>
</dbReference>
<dbReference type="PROSITE" id="PS00137">
    <property type="entry name" value="SUBTILASE_HIS"/>
    <property type="match status" value="1"/>
</dbReference>
<keyword evidence="8" id="KW-1185">Reference proteome</keyword>
<dbReference type="SUPFAM" id="SSF52743">
    <property type="entry name" value="Subtilisin-like"/>
    <property type="match status" value="1"/>
</dbReference>
<dbReference type="PIRSF" id="PIRSF037893">
    <property type="entry name" value="Subtilisin_rel_Maqu_2796"/>
    <property type="match status" value="1"/>
</dbReference>
<evidence type="ECO:0000259" key="6">
    <source>
        <dbReference type="Pfam" id="PF00082"/>
    </source>
</evidence>
<dbReference type="InterPro" id="IPR017309">
    <property type="entry name" value="Pept_S8A_subtilisin_proteobac"/>
</dbReference>
<comment type="similarity">
    <text evidence="1 5">Belongs to the peptidase S8 family.</text>
</comment>
<feature type="active site" description="Charge relay system" evidence="5">
    <location>
        <position position="361"/>
    </location>
</feature>
<evidence type="ECO:0000313" key="7">
    <source>
        <dbReference type="EMBL" id="PHQ14322.1"/>
    </source>
</evidence>
<evidence type="ECO:0000256" key="1">
    <source>
        <dbReference type="ARBA" id="ARBA00011073"/>
    </source>
</evidence>
<keyword evidence="3 5" id="KW-0378">Hydrolase</keyword>
<dbReference type="InterPro" id="IPR050131">
    <property type="entry name" value="Peptidase_S8_subtilisin-like"/>
</dbReference>
<dbReference type="PROSITE" id="PS51257">
    <property type="entry name" value="PROKAR_LIPOPROTEIN"/>
    <property type="match status" value="1"/>
</dbReference>
<dbReference type="PANTHER" id="PTHR43806:SF11">
    <property type="entry name" value="CEREVISIN-RELATED"/>
    <property type="match status" value="1"/>
</dbReference>
<evidence type="ECO:0000256" key="2">
    <source>
        <dbReference type="ARBA" id="ARBA00022670"/>
    </source>
</evidence>